<dbReference type="EMBL" id="CAJVAX010000004">
    <property type="protein sequence ID" value="CAG7618035.1"/>
    <property type="molecule type" value="Genomic_DNA"/>
</dbReference>
<evidence type="ECO:0000313" key="2">
    <source>
        <dbReference type="EMBL" id="CAG7618035.1"/>
    </source>
</evidence>
<keyword evidence="3" id="KW-1185">Reference proteome</keyword>
<sequence length="341" mass="36646">MEQARGPARGGHRTRLRHVDGEVARLRRDHRPLGALPGVGHDDGGARRGDQPDQDLGHPARQRPQPGRRREDADHLAGRLRGPGRAEHRQRLLPRRVPAVRRLGPRPEPRGPLPDDGAVDGGGLPAVERAVGHDAHALLRPGRLPVPPASGAPADPDQRGQVRGRAPLPGPLRRRGLPRGGEPGGDAGAVRGRPLPCEGARQGLQDLLDAHRRAGRDRRAGGGQGQGVGQGSRPRGAHGDAHGLGRVGEPGPRVGGGRGRRGGLPDRVRRGLRGHRHRAHRVHRARGRPGRAHADLPRIRRGHAAVRRDRAARAARPRRGGRVLTPPRGPVSSRGRRARRR</sequence>
<feature type="compositionally biased region" description="Gly residues" evidence="1">
    <location>
        <begin position="245"/>
        <end position="257"/>
    </location>
</feature>
<evidence type="ECO:0000313" key="3">
    <source>
        <dbReference type="Proteomes" id="UP001153328"/>
    </source>
</evidence>
<comment type="caution">
    <text evidence="2">The sequence shown here is derived from an EMBL/GenBank/DDBJ whole genome shotgun (WGS) entry which is preliminary data.</text>
</comment>
<protein>
    <submittedName>
        <fullName evidence="2">Uncharacterized protein</fullName>
    </submittedName>
</protein>
<feature type="region of interest" description="Disordered" evidence="1">
    <location>
        <begin position="1"/>
        <end position="341"/>
    </location>
</feature>
<feature type="compositionally biased region" description="Basic and acidic residues" evidence="1">
    <location>
        <begin position="17"/>
        <end position="26"/>
    </location>
</feature>
<dbReference type="AlphaFoldDB" id="A0A9W4GYW4"/>
<feature type="compositionally biased region" description="Basic and acidic residues" evidence="1">
    <location>
        <begin position="68"/>
        <end position="77"/>
    </location>
</feature>
<feature type="compositionally biased region" description="Basic and acidic residues" evidence="1">
    <location>
        <begin position="40"/>
        <end position="58"/>
    </location>
</feature>
<dbReference type="Proteomes" id="UP001153328">
    <property type="component" value="Unassembled WGS sequence"/>
</dbReference>
<proteinExistence type="predicted"/>
<gene>
    <name evidence="2" type="ORF">SBRY_120097</name>
</gene>
<feature type="compositionally biased region" description="Gly residues" evidence="1">
    <location>
        <begin position="178"/>
        <end position="187"/>
    </location>
</feature>
<feature type="compositionally biased region" description="Basic residues" evidence="1">
    <location>
        <begin position="270"/>
        <end position="291"/>
    </location>
</feature>
<reference evidence="2" key="1">
    <citation type="submission" date="2021-06" db="EMBL/GenBank/DDBJ databases">
        <authorList>
            <person name="Arsene-Ploetze F."/>
        </authorList>
    </citation>
    <scope>NUCLEOTIDE SEQUENCE</scope>
    <source>
        <strain evidence="2">SBRY1</strain>
    </source>
</reference>
<feature type="compositionally biased region" description="Gly residues" evidence="1">
    <location>
        <begin position="221"/>
        <end position="230"/>
    </location>
</feature>
<evidence type="ECO:0000256" key="1">
    <source>
        <dbReference type="SAM" id="MobiDB-lite"/>
    </source>
</evidence>
<name>A0A9W4GYW4_9ACTN</name>
<organism evidence="2 3">
    <name type="scientific">Actinacidiphila bryophytorum</name>
    <dbReference type="NCBI Taxonomy" id="1436133"/>
    <lineage>
        <taxon>Bacteria</taxon>
        <taxon>Bacillati</taxon>
        <taxon>Actinomycetota</taxon>
        <taxon>Actinomycetes</taxon>
        <taxon>Kitasatosporales</taxon>
        <taxon>Streptomycetaceae</taxon>
        <taxon>Actinacidiphila</taxon>
    </lineage>
</organism>
<accession>A0A9W4GYW4</accession>
<feature type="compositionally biased region" description="Basic and acidic residues" evidence="1">
    <location>
        <begin position="208"/>
        <end position="220"/>
    </location>
</feature>